<evidence type="ECO:0000313" key="2">
    <source>
        <dbReference type="EMBL" id="KAK1422150.1"/>
    </source>
</evidence>
<organism evidence="2 3">
    <name type="scientific">Tagetes erecta</name>
    <name type="common">African marigold</name>
    <dbReference type="NCBI Taxonomy" id="13708"/>
    <lineage>
        <taxon>Eukaryota</taxon>
        <taxon>Viridiplantae</taxon>
        <taxon>Streptophyta</taxon>
        <taxon>Embryophyta</taxon>
        <taxon>Tracheophyta</taxon>
        <taxon>Spermatophyta</taxon>
        <taxon>Magnoliopsida</taxon>
        <taxon>eudicotyledons</taxon>
        <taxon>Gunneridae</taxon>
        <taxon>Pentapetalae</taxon>
        <taxon>asterids</taxon>
        <taxon>campanulids</taxon>
        <taxon>Asterales</taxon>
        <taxon>Asteraceae</taxon>
        <taxon>Asteroideae</taxon>
        <taxon>Heliantheae alliance</taxon>
        <taxon>Tageteae</taxon>
        <taxon>Tagetes</taxon>
    </lineage>
</organism>
<feature type="compositionally biased region" description="Basic and acidic residues" evidence="1">
    <location>
        <begin position="42"/>
        <end position="52"/>
    </location>
</feature>
<feature type="region of interest" description="Disordered" evidence="1">
    <location>
        <begin position="42"/>
        <end position="73"/>
    </location>
</feature>
<reference evidence="2" key="1">
    <citation type="journal article" date="2023" name="bioRxiv">
        <title>Improved chromosome-level genome assembly for marigold (Tagetes erecta).</title>
        <authorList>
            <person name="Jiang F."/>
            <person name="Yuan L."/>
            <person name="Wang S."/>
            <person name="Wang H."/>
            <person name="Xu D."/>
            <person name="Wang A."/>
            <person name="Fan W."/>
        </authorList>
    </citation>
    <scope>NUCLEOTIDE SEQUENCE</scope>
    <source>
        <strain evidence="2">WSJ</strain>
        <tissue evidence="2">Leaf</tissue>
    </source>
</reference>
<keyword evidence="3" id="KW-1185">Reference proteome</keyword>
<gene>
    <name evidence="2" type="ORF">QVD17_25071</name>
</gene>
<dbReference type="Proteomes" id="UP001229421">
    <property type="component" value="Unassembled WGS sequence"/>
</dbReference>
<protein>
    <submittedName>
        <fullName evidence="2">Uncharacterized protein</fullName>
    </submittedName>
</protein>
<evidence type="ECO:0000313" key="3">
    <source>
        <dbReference type="Proteomes" id="UP001229421"/>
    </source>
</evidence>
<accession>A0AAD8KFR8</accession>
<sequence length="73" mass="8307">MTSKPLKVGNYFAPSCKPYPNMCIMTNVVYAFEGYIQDWKGPAKDKPRKDYSCKASGSQTRSYLKRSSDGRAW</sequence>
<dbReference type="EMBL" id="JAUHHV010000006">
    <property type="protein sequence ID" value="KAK1422150.1"/>
    <property type="molecule type" value="Genomic_DNA"/>
</dbReference>
<name>A0AAD8KFR8_TARER</name>
<dbReference type="AlphaFoldDB" id="A0AAD8KFR8"/>
<proteinExistence type="predicted"/>
<evidence type="ECO:0000256" key="1">
    <source>
        <dbReference type="SAM" id="MobiDB-lite"/>
    </source>
</evidence>
<comment type="caution">
    <text evidence="2">The sequence shown here is derived from an EMBL/GenBank/DDBJ whole genome shotgun (WGS) entry which is preliminary data.</text>
</comment>